<organism evidence="2 3">
    <name type="scientific">Methanococcus maripaludis</name>
    <name type="common">Methanococcus deltae</name>
    <dbReference type="NCBI Taxonomy" id="39152"/>
    <lineage>
        <taxon>Archaea</taxon>
        <taxon>Methanobacteriati</taxon>
        <taxon>Methanobacteriota</taxon>
        <taxon>Methanomada group</taxon>
        <taxon>Methanococci</taxon>
        <taxon>Methanococcales</taxon>
        <taxon>Methanococcaceae</taxon>
        <taxon>Methanococcus</taxon>
    </lineage>
</organism>
<evidence type="ECO:0000259" key="1">
    <source>
        <dbReference type="Pfam" id="PF25263"/>
    </source>
</evidence>
<dbReference type="NCBIfam" id="NF033445">
    <property type="entry name" value="BREX_PglZ_4"/>
    <property type="match status" value="1"/>
</dbReference>
<accession>A0A7J9S1U2</accession>
<dbReference type="AlphaFoldDB" id="A0A7J9S1U2"/>
<reference evidence="2 3" key="1">
    <citation type="submission" date="2020-08" db="EMBL/GenBank/DDBJ databases">
        <title>Genomic Encyclopedia of Type Strains, Phase IV (KMG-V): Genome sequencing to study the core and pangenomes of soil and plant-associated prokaryotes.</title>
        <authorList>
            <person name="Whitman W."/>
        </authorList>
    </citation>
    <scope>NUCLEOTIDE SEQUENCE [LARGE SCALE GENOMIC DNA]</scope>
    <source>
        <strain evidence="2 3">DSM 7078</strain>
    </source>
</reference>
<dbReference type="Proteomes" id="UP000584706">
    <property type="component" value="Unassembled WGS sequence"/>
</dbReference>
<protein>
    <recommendedName>
        <fullName evidence="1">DUF7863 domain-containing protein</fullName>
    </recommendedName>
</protein>
<comment type="caution">
    <text evidence="2">The sequence shown here is derived from an EMBL/GenBank/DDBJ whole genome shotgun (WGS) entry which is preliminary data.</text>
</comment>
<feature type="domain" description="DUF7863" evidence="1">
    <location>
        <begin position="251"/>
        <end position="418"/>
    </location>
</feature>
<dbReference type="EMBL" id="JACHIQ010000002">
    <property type="protein sequence ID" value="MBB6067914.1"/>
    <property type="molecule type" value="Genomic_DNA"/>
</dbReference>
<name>A0A7J9S1U2_METMI</name>
<evidence type="ECO:0000313" key="3">
    <source>
        <dbReference type="Proteomes" id="UP000584706"/>
    </source>
</evidence>
<dbReference type="Pfam" id="PF25263">
    <property type="entry name" value="DUF7863"/>
    <property type="match status" value="1"/>
</dbReference>
<dbReference type="InterPro" id="IPR057185">
    <property type="entry name" value="DUF7863"/>
</dbReference>
<gene>
    <name evidence="2" type="ORF">HNP97_001424</name>
</gene>
<proteinExistence type="predicted"/>
<sequence>MSKTVLEEYRDIECLYDAISKDLNSKEYLANRFSLRFIFVPDFDHMAKLCNYLTKSMNLKEINVSKMLPHDDGQVTPQRIVETIKNEDKNLLITSLSEISRFYGEDDFLSLFLDLAYIEKKNKIYVPVVGIYERFRNEVMPVFSRSNESAPIWALSLQDITPNQIFIPKFEYDFKSNDQYHVVKNVRDWINLWNNQSITKNIVCTSRFILHSHENVFPDYFFKFNILDNQKEFLRQVYNINIPVEYKPEDNMHWNEIIKKINNDPKIDTIKKIILESTNKRKISDNEVFDIWINENIDETVRWMLKHYVLLNDSSDSYIKRVLSSTYDYSPKGLENLIWEKILEIPVDTMVFKEMANERKEYLIKFYEKYPGKDVDNRLIEKLNEKINQQSKLSDKLAYLTNSTYYEKEQIFKILGNYCNDMENTDGILEDIAFCYPELYYYLKAVDESDENSWIEEYFREYRWARVLNNPEKIKNLINIHNNNAESFYKWYSPFKNIHSEDVSKYGKSVWIDALGLEWISLITNIIKNDYPNISIETEVDYSALPTTTEYNLFDFENMEKNKELDNYVHSQNAYSHPKSLIDELDIINKLFRRLCNNLKENVLIVSDHGFTSFSTRQHSEVAAAKIEDTGHSGRYGWVNEDFNTHEVITHKHSDGKRVALCLKHNTLNKTPRKEVHGGATPEEVIVPIIRLSKNKNGKLSKNKPVQENNEYEIRLQNDIINTKDKISLEITPWPKSVKLKDQDDNEYILDYSDESFWNLQNPEKKASVVTYAVVIDGNIIKNIEINTKGFIEKDLGI</sequence>
<evidence type="ECO:0000313" key="2">
    <source>
        <dbReference type="EMBL" id="MBB6067914.1"/>
    </source>
</evidence>
<dbReference type="RefSeq" id="WP_183546997.1">
    <property type="nucleotide sequence ID" value="NZ_JACHIQ010000002.1"/>
</dbReference>